<protein>
    <submittedName>
        <fullName evidence="1">Uncharacterized protein</fullName>
    </submittedName>
</protein>
<reference evidence="1 2" key="1">
    <citation type="journal article" date="2020" name="IScience">
        <title>Genome Sequencing of the Endangered Kingdonia uniflora (Circaeasteraceae, Ranunculales) Reveals Potential Mechanisms of Evolutionary Specialization.</title>
        <authorList>
            <person name="Sun Y."/>
            <person name="Deng T."/>
            <person name="Zhang A."/>
            <person name="Moore M.J."/>
            <person name="Landis J.B."/>
            <person name="Lin N."/>
            <person name="Zhang H."/>
            <person name="Zhang X."/>
            <person name="Huang J."/>
            <person name="Zhang X."/>
            <person name="Sun H."/>
            <person name="Wang H."/>
        </authorList>
    </citation>
    <scope>NUCLEOTIDE SEQUENCE [LARGE SCALE GENOMIC DNA]</scope>
    <source>
        <strain evidence="1">TB1705</strain>
        <tissue evidence="1">Leaf</tissue>
    </source>
</reference>
<keyword evidence="2" id="KW-1185">Reference proteome</keyword>
<evidence type="ECO:0000313" key="1">
    <source>
        <dbReference type="EMBL" id="KAF6150419.1"/>
    </source>
</evidence>
<organism evidence="1 2">
    <name type="scientific">Kingdonia uniflora</name>
    <dbReference type="NCBI Taxonomy" id="39325"/>
    <lineage>
        <taxon>Eukaryota</taxon>
        <taxon>Viridiplantae</taxon>
        <taxon>Streptophyta</taxon>
        <taxon>Embryophyta</taxon>
        <taxon>Tracheophyta</taxon>
        <taxon>Spermatophyta</taxon>
        <taxon>Magnoliopsida</taxon>
        <taxon>Ranunculales</taxon>
        <taxon>Circaeasteraceae</taxon>
        <taxon>Kingdonia</taxon>
    </lineage>
</organism>
<accession>A0A7J7M6A2</accession>
<evidence type="ECO:0000313" key="2">
    <source>
        <dbReference type="Proteomes" id="UP000541444"/>
    </source>
</evidence>
<dbReference type="EMBL" id="JACGCM010001743">
    <property type="protein sequence ID" value="KAF6150419.1"/>
    <property type="molecule type" value="Genomic_DNA"/>
</dbReference>
<sequence>MEKVLHCSRVSFRDAMVFHLVKPVEFKVYIIRAYSLSGVDKDFGLRDSEAPAMQNTTCTPIRTHGKTELKCPSTLPFGTIMRLKNLVSESEHERYAKKRKEALDEFFRMEEWKRLDAVLLSLKRRAETHTQKFQEEVNAPW</sequence>
<name>A0A7J7M6A2_9MAGN</name>
<comment type="caution">
    <text evidence="1">The sequence shown here is derived from an EMBL/GenBank/DDBJ whole genome shotgun (WGS) entry which is preliminary data.</text>
</comment>
<proteinExistence type="predicted"/>
<gene>
    <name evidence="1" type="ORF">GIB67_040949</name>
</gene>
<dbReference type="Proteomes" id="UP000541444">
    <property type="component" value="Unassembled WGS sequence"/>
</dbReference>
<dbReference type="AlphaFoldDB" id="A0A7J7M6A2"/>